<dbReference type="EMBL" id="RSCL01000059">
    <property type="protein sequence ID" value="RUS93431.1"/>
    <property type="molecule type" value="Genomic_DNA"/>
</dbReference>
<proteinExistence type="predicted"/>
<evidence type="ECO:0000313" key="2">
    <source>
        <dbReference type="EMBL" id="RUS93431.1"/>
    </source>
</evidence>
<dbReference type="Pfam" id="PF13177">
    <property type="entry name" value="DNA_pol3_delta2"/>
    <property type="match status" value="1"/>
</dbReference>
<dbReference type="OrthoDB" id="9810148at2"/>
<reference evidence="2" key="2">
    <citation type="journal article" date="2019" name="Genome Biol. Evol.">
        <title>Day and night: Metabolic profiles and evolutionary relationships of six axenic non-marine cyanobacteria.</title>
        <authorList>
            <person name="Will S.E."/>
            <person name="Henke P."/>
            <person name="Boedeker C."/>
            <person name="Huang S."/>
            <person name="Brinkmann H."/>
            <person name="Rohde M."/>
            <person name="Jarek M."/>
            <person name="Friedl T."/>
            <person name="Seufert S."/>
            <person name="Schumacher M."/>
            <person name="Overmann J."/>
            <person name="Neumann-Schaal M."/>
            <person name="Petersen J."/>
        </authorList>
    </citation>
    <scope>NUCLEOTIDE SEQUENCE [LARGE SCALE GENOMIC DNA]</scope>
    <source>
        <strain evidence="2">PCC 7102</strain>
    </source>
</reference>
<dbReference type="NCBIfam" id="NF005638">
    <property type="entry name" value="PRK07399.1"/>
    <property type="match status" value="1"/>
</dbReference>
<feature type="domain" description="AAA+ ATPase" evidence="1">
    <location>
        <begin position="52"/>
        <end position="199"/>
    </location>
</feature>
<dbReference type="Proteomes" id="UP000271624">
    <property type="component" value="Unassembled WGS sequence"/>
</dbReference>
<dbReference type="PANTHER" id="PTHR11669:SF8">
    <property type="entry name" value="DNA POLYMERASE III SUBUNIT DELTA"/>
    <property type="match status" value="1"/>
</dbReference>
<dbReference type="AlphaFoldDB" id="A0A3S1C159"/>
<keyword evidence="3" id="KW-1185">Reference proteome</keyword>
<dbReference type="InterPro" id="IPR003593">
    <property type="entry name" value="AAA+_ATPase"/>
</dbReference>
<dbReference type="RefSeq" id="WP_127087538.1">
    <property type="nucleotide sequence ID" value="NZ_RSCL01000059.1"/>
</dbReference>
<dbReference type="PANTHER" id="PTHR11669">
    <property type="entry name" value="REPLICATION FACTOR C / DNA POLYMERASE III GAMMA-TAU SUBUNIT"/>
    <property type="match status" value="1"/>
</dbReference>
<evidence type="ECO:0000259" key="1">
    <source>
        <dbReference type="SMART" id="SM00382"/>
    </source>
</evidence>
<dbReference type="SMART" id="SM00382">
    <property type="entry name" value="AAA"/>
    <property type="match status" value="1"/>
</dbReference>
<dbReference type="InterPro" id="IPR027417">
    <property type="entry name" value="P-loop_NTPase"/>
</dbReference>
<name>A0A3S1C159_9CYAN</name>
<protein>
    <submittedName>
        <fullName evidence="2">DNA polymerase III subunit delta</fullName>
    </submittedName>
</protein>
<sequence length="326" mass="36274">MNLFNNTQVLERAVEVVNYQKSSSKLSTVVGQTLAISLLEGAIHSQHSTSRIAPAYLFIGSDGVGKSLTARCFIAEAFGIHKITNHPDVLWVEPTYLFQGELLKESELIDNGVQRKVKPQIRIEQVREITQFLCHSPLMAPKSVVIIEEAHQMNQAAANALLKTLEESKIATIILLSSQPQKLLPTIISRCQQVPFHKLNSTNMAIVLEKLGRQDILNNPTVMALAAGSPGQAITHHNQLQLIPQSILDALLTPPTTALQAIQISKQIEATLDFQQQLWLLDYLQNRWWSCLSSTDWLSKLELAKTAMLKSVLPRLVWDVTLLPVS</sequence>
<dbReference type="Gene3D" id="3.40.50.300">
    <property type="entry name" value="P-loop containing nucleotide triphosphate hydrolases"/>
    <property type="match status" value="1"/>
</dbReference>
<reference evidence="2" key="1">
    <citation type="submission" date="2018-12" db="EMBL/GenBank/DDBJ databases">
        <authorList>
            <person name="Will S."/>
            <person name="Neumann-Schaal M."/>
            <person name="Henke P."/>
        </authorList>
    </citation>
    <scope>NUCLEOTIDE SEQUENCE</scope>
    <source>
        <strain evidence="2">PCC 7102</strain>
    </source>
</reference>
<accession>A0A3S1C159</accession>
<comment type="caution">
    <text evidence="2">The sequence shown here is derived from an EMBL/GenBank/DDBJ whole genome shotgun (WGS) entry which is preliminary data.</text>
</comment>
<organism evidence="2 3">
    <name type="scientific">Dulcicalothrix desertica PCC 7102</name>
    <dbReference type="NCBI Taxonomy" id="232991"/>
    <lineage>
        <taxon>Bacteria</taxon>
        <taxon>Bacillati</taxon>
        <taxon>Cyanobacteriota</taxon>
        <taxon>Cyanophyceae</taxon>
        <taxon>Nostocales</taxon>
        <taxon>Calotrichaceae</taxon>
        <taxon>Dulcicalothrix</taxon>
    </lineage>
</organism>
<dbReference type="SUPFAM" id="SSF52540">
    <property type="entry name" value="P-loop containing nucleoside triphosphate hydrolases"/>
    <property type="match status" value="1"/>
</dbReference>
<evidence type="ECO:0000313" key="3">
    <source>
        <dbReference type="Proteomes" id="UP000271624"/>
    </source>
</evidence>
<dbReference type="GO" id="GO:0006261">
    <property type="term" value="P:DNA-templated DNA replication"/>
    <property type="evidence" value="ECO:0007669"/>
    <property type="project" value="TreeGrafter"/>
</dbReference>
<gene>
    <name evidence="2" type="primary">dnaX</name>
    <name evidence="2" type="ORF">DSM106972_096270</name>
</gene>
<dbReference type="InterPro" id="IPR050238">
    <property type="entry name" value="DNA_Rep/Repair_Clamp_Loader"/>
</dbReference>